<reference evidence="1 2" key="1">
    <citation type="submission" date="2019-05" db="EMBL/GenBank/DDBJ databases">
        <title>Burkholderia sp. DHOD12, isolated from subtropical forest soil.</title>
        <authorList>
            <person name="Gao Z.-H."/>
            <person name="Qiu L.-H."/>
        </authorList>
    </citation>
    <scope>NUCLEOTIDE SEQUENCE [LARGE SCALE GENOMIC DNA]</scope>
    <source>
        <strain evidence="1 2">DHOD12</strain>
    </source>
</reference>
<dbReference type="InterPro" id="IPR050509">
    <property type="entry name" value="CoA-transferase_III"/>
</dbReference>
<dbReference type="InterPro" id="IPR044855">
    <property type="entry name" value="CoA-Trfase_III_dom3_sf"/>
</dbReference>
<gene>
    <name evidence="1" type="ORF">FAZ95_10115</name>
</gene>
<dbReference type="PANTHER" id="PTHR48228">
    <property type="entry name" value="SUCCINYL-COA--D-CITRAMALATE COA-TRANSFERASE"/>
    <property type="match status" value="1"/>
</dbReference>
<keyword evidence="2" id="KW-1185">Reference proteome</keyword>
<dbReference type="GO" id="GO:0003824">
    <property type="term" value="F:catalytic activity"/>
    <property type="evidence" value="ECO:0007669"/>
    <property type="project" value="InterPro"/>
</dbReference>
<dbReference type="RefSeq" id="WP_137332325.1">
    <property type="nucleotide sequence ID" value="NZ_CP040077.1"/>
</dbReference>
<dbReference type="KEGG" id="tvl:FAZ95_10115"/>
<dbReference type="Gene3D" id="3.30.1540.10">
    <property type="entry name" value="formyl-coa transferase, domain 3"/>
    <property type="match status" value="1"/>
</dbReference>
<proteinExistence type="predicted"/>
<dbReference type="Proteomes" id="UP000298656">
    <property type="component" value="Chromosome 1"/>
</dbReference>
<evidence type="ECO:0000313" key="2">
    <source>
        <dbReference type="Proteomes" id="UP000298656"/>
    </source>
</evidence>
<dbReference type="InterPro" id="IPR003673">
    <property type="entry name" value="CoA-Trfase_fam_III"/>
</dbReference>
<dbReference type="EMBL" id="CP040077">
    <property type="protein sequence ID" value="QCP49500.1"/>
    <property type="molecule type" value="Genomic_DNA"/>
</dbReference>
<dbReference type="AlphaFoldDB" id="A0A4V1EH96"/>
<dbReference type="Gene3D" id="3.40.50.10540">
    <property type="entry name" value="Crotonobetainyl-coa:carnitine coa-transferase, domain 1"/>
    <property type="match status" value="1"/>
</dbReference>
<dbReference type="Pfam" id="PF02515">
    <property type="entry name" value="CoA_transf_3"/>
    <property type="match status" value="1"/>
</dbReference>
<accession>A0A4V1EH96</accession>
<dbReference type="InterPro" id="IPR023606">
    <property type="entry name" value="CoA-Trfase_III_dom_1_sf"/>
</dbReference>
<sequence>MYTLLNGMRVVECASFIAAPSCALHLLQLGADVIRIDPVGGGPDFRRWPVSGDGRSFYWEGLNKGKRSIAIDLSRPEGRALAVDIITAQGDGAGLFVTNFPKRGFLSHNALRERRPDLITVRVMGWNDGSQALDYTVNAALGVPYMTGSDANGDAPVNHVLPAWDLLTGSYAAFALLAAERFRRQTGQGQEVLVPLSDVALASVGHMGQIAEVLTGGDRPRQGNDLFGAFGRDFTTADGRRVMVVAVTARQWSGLVKALGLGAEIAGIEASYGVSFAQDEGVRFTHRDALFPLFERAIAACALADLQEAFDANAVCWSQYRTLHAALREDPHFSTDRDLFTALDHPSGYRYPAPGAMASFGGAARQPVERAPRLGEHTDEVLAEVLALSSARIGELHDAGLVAGPEKR</sequence>
<dbReference type="OrthoDB" id="5294844at2"/>
<evidence type="ECO:0000313" key="1">
    <source>
        <dbReference type="EMBL" id="QCP49500.1"/>
    </source>
</evidence>
<dbReference type="SUPFAM" id="SSF89796">
    <property type="entry name" value="CoA-transferase family III (CaiB/BaiF)"/>
    <property type="match status" value="1"/>
</dbReference>
<name>A0A4V1EH96_9BURK</name>
<protein>
    <submittedName>
        <fullName evidence="1">Carnitine dehydratase</fullName>
    </submittedName>
</protein>
<dbReference type="PANTHER" id="PTHR48228:SF5">
    <property type="entry name" value="ALPHA-METHYLACYL-COA RACEMASE"/>
    <property type="match status" value="1"/>
</dbReference>
<organism evidence="1 2">
    <name type="scientific">Trinickia violacea</name>
    <dbReference type="NCBI Taxonomy" id="2571746"/>
    <lineage>
        <taxon>Bacteria</taxon>
        <taxon>Pseudomonadati</taxon>
        <taxon>Pseudomonadota</taxon>
        <taxon>Betaproteobacteria</taxon>
        <taxon>Burkholderiales</taxon>
        <taxon>Burkholderiaceae</taxon>
        <taxon>Trinickia</taxon>
    </lineage>
</organism>